<accession>A0A067PHL4</accession>
<dbReference type="AlphaFoldDB" id="A0A067PHL4"/>
<feature type="compositionally biased region" description="Polar residues" evidence="1">
    <location>
        <begin position="261"/>
        <end position="286"/>
    </location>
</feature>
<dbReference type="EMBL" id="KL197729">
    <property type="protein sequence ID" value="KDQ54403.1"/>
    <property type="molecule type" value="Genomic_DNA"/>
</dbReference>
<evidence type="ECO:0000256" key="1">
    <source>
        <dbReference type="SAM" id="MobiDB-lite"/>
    </source>
</evidence>
<keyword evidence="3" id="KW-1185">Reference proteome</keyword>
<proteinExistence type="predicted"/>
<feature type="compositionally biased region" description="Polar residues" evidence="1">
    <location>
        <begin position="408"/>
        <end position="431"/>
    </location>
</feature>
<reference evidence="3" key="1">
    <citation type="journal article" date="2014" name="Proc. Natl. Acad. Sci. U.S.A.">
        <title>Extensive sampling of basidiomycete genomes demonstrates inadequacy of the white-rot/brown-rot paradigm for wood decay fungi.</title>
        <authorList>
            <person name="Riley R."/>
            <person name="Salamov A.A."/>
            <person name="Brown D.W."/>
            <person name="Nagy L.G."/>
            <person name="Floudas D."/>
            <person name="Held B.W."/>
            <person name="Levasseur A."/>
            <person name="Lombard V."/>
            <person name="Morin E."/>
            <person name="Otillar R."/>
            <person name="Lindquist E.A."/>
            <person name="Sun H."/>
            <person name="LaButti K.M."/>
            <person name="Schmutz J."/>
            <person name="Jabbour D."/>
            <person name="Luo H."/>
            <person name="Baker S.E."/>
            <person name="Pisabarro A.G."/>
            <person name="Walton J.D."/>
            <person name="Blanchette R.A."/>
            <person name="Henrissat B."/>
            <person name="Martin F."/>
            <person name="Cullen D."/>
            <person name="Hibbett D.S."/>
            <person name="Grigoriev I.V."/>
        </authorList>
    </citation>
    <scope>NUCLEOTIDE SEQUENCE [LARGE SCALE GENOMIC DNA]</scope>
    <source>
        <strain evidence="3">MUCL 33604</strain>
    </source>
</reference>
<organism evidence="2 3">
    <name type="scientific">Jaapia argillacea MUCL 33604</name>
    <dbReference type="NCBI Taxonomy" id="933084"/>
    <lineage>
        <taxon>Eukaryota</taxon>
        <taxon>Fungi</taxon>
        <taxon>Dikarya</taxon>
        <taxon>Basidiomycota</taxon>
        <taxon>Agaricomycotina</taxon>
        <taxon>Agaricomycetes</taxon>
        <taxon>Agaricomycetidae</taxon>
        <taxon>Jaapiales</taxon>
        <taxon>Jaapiaceae</taxon>
        <taxon>Jaapia</taxon>
    </lineage>
</organism>
<dbReference type="Proteomes" id="UP000027265">
    <property type="component" value="Unassembled WGS sequence"/>
</dbReference>
<feature type="region of interest" description="Disordered" evidence="1">
    <location>
        <begin position="403"/>
        <end position="500"/>
    </location>
</feature>
<sequence>MQSVADADPSSQLFREWSEFESLYAALFLSTDSGVASELVSIAEFQGTAANATGPSGPRMTPAPSTYPPASVSTSPQDLANQRDNENPSTVFSNEAFIAYSFLPPDNSITRSNHQHAVTHYSPICSSSTAFPPPVIADGSSHRHCRNTFTPSLHQERNVNMDHDLTLASYPPSAYLAIPLHNRLEGGNRSARRPHLDVGRVRTSEGMAGMDAENLRLTGHFSEGALLLITIQRRFADRLELDNETSLDGRSKQPGYFADTHSLNTNSSQPSSQEDCSLPTRCSSPSHELPMGGALLSRRLSAPEAEQRRYGGGLFLSCQLDESFGISDVRRTLRPFRSLEYISAPSTLSNGIRHPFTNEFATVSPPEFSHQSNAEPSRSVEVNHGLKPPDSVWTAYRNGGLLAAPTSPAYSTDTPSDYSYGTDSSPMSGTPASVFAGDEFPAASTSHSPYEQSTQEGEGDRIFNNGQENREPRSDVEMTTMQAERRKGKRSRSPRAGSSVAFDVGTDAVGDAAIKRRKYPPKWKCEACQRTFTRKANWDCECAV</sequence>
<feature type="region of interest" description="Disordered" evidence="1">
    <location>
        <begin position="245"/>
        <end position="290"/>
    </location>
</feature>
<evidence type="ECO:0000313" key="3">
    <source>
        <dbReference type="Proteomes" id="UP000027265"/>
    </source>
</evidence>
<dbReference type="HOGENOM" id="CLU_466211_0_0_1"/>
<feature type="compositionally biased region" description="Polar residues" evidence="1">
    <location>
        <begin position="71"/>
        <end position="80"/>
    </location>
</feature>
<dbReference type="InParanoid" id="A0A067PHL4"/>
<feature type="region of interest" description="Disordered" evidence="1">
    <location>
        <begin position="365"/>
        <end position="384"/>
    </location>
</feature>
<protein>
    <submittedName>
        <fullName evidence="2">Uncharacterized protein</fullName>
    </submittedName>
</protein>
<gene>
    <name evidence="2" type="ORF">JAAARDRAFT_407541</name>
</gene>
<name>A0A067PHL4_9AGAM</name>
<feature type="region of interest" description="Disordered" evidence="1">
    <location>
        <begin position="49"/>
        <end position="88"/>
    </location>
</feature>
<feature type="compositionally biased region" description="Polar residues" evidence="1">
    <location>
        <begin position="443"/>
        <end position="456"/>
    </location>
</feature>
<evidence type="ECO:0000313" key="2">
    <source>
        <dbReference type="EMBL" id="KDQ54403.1"/>
    </source>
</evidence>